<dbReference type="GO" id="GO:0009279">
    <property type="term" value="C:cell outer membrane"/>
    <property type="evidence" value="ECO:0007669"/>
    <property type="project" value="UniProtKB-SubCell"/>
</dbReference>
<dbReference type="Pfam" id="PF00921">
    <property type="entry name" value="Lipoprotein_2"/>
    <property type="match status" value="1"/>
</dbReference>
<protein>
    <recommendedName>
        <fullName evidence="8">Variable large protein</fullName>
    </recommendedName>
</protein>
<organism evidence="9">
    <name type="scientific">Borrelia crocidurae DOU</name>
    <dbReference type="NCBI Taxonomy" id="1293575"/>
    <lineage>
        <taxon>Bacteria</taxon>
        <taxon>Pseudomonadati</taxon>
        <taxon>Spirochaetota</taxon>
        <taxon>Spirochaetia</taxon>
        <taxon>Spirochaetales</taxon>
        <taxon>Borreliaceae</taxon>
        <taxon>Borrelia</taxon>
    </lineage>
</organism>
<dbReference type="SUPFAM" id="SSF74748">
    <property type="entry name" value="Variable surface antigen VlsE"/>
    <property type="match status" value="1"/>
</dbReference>
<evidence type="ECO:0000313" key="9">
    <source>
        <dbReference type="EMBL" id="AHH07186.1"/>
    </source>
</evidence>
<keyword evidence="5 8" id="KW-0564">Palmitate</keyword>
<dbReference type="AlphaFoldDB" id="W5SQ11"/>
<evidence type="ECO:0000256" key="7">
    <source>
        <dbReference type="ARBA" id="ARBA00023288"/>
    </source>
</evidence>
<keyword evidence="4 8" id="KW-0472">Membrane</keyword>
<keyword evidence="3" id="KW-0732">Signal</keyword>
<name>W5SQ11_9SPIR</name>
<comment type="subcellular location">
    <subcellularLocation>
        <location evidence="2 8">Cell outer membrane</location>
        <topology evidence="2 8">Lipid-anchor</topology>
    </subcellularLocation>
</comment>
<sequence length="452" mass="48191">MKKKIKKPLGLLVLTITSLFSGCDVLKQFEGKDLFAKKEEKLVVDSIADNILSDQGKSQFSQEKSNNIASNIDSHNDNFVTEGYKISRYAEEGALKDEEGKTAYNDLIGGDINTLDTVSPLVGLEGEGIVLSSNVVSIDGLNTQNSGSAITEKQYGSSDVVDLSYNSITDTVISGQNDGDTVIEESEIVEINSSDLVNVGLNDNRSKVKDYFNKIKNKLLSIKKINGSANIDKMINAINKLAGATGDNIGIGSIANTTKNNASAISNRQSVQDMIEGIKEIVRIAKDSGISIKTGQYGSIIYANNTSATATLNGGYGVADRESSEKLANEVVNANQWAMIDKINNASIYFGTDHYMNTKNGNSKAYNAGELITGYISSKEGVNAQTNADLAAAVALKAMSKDGKFAGYSGTDNGNHAHKVKEAASSAVNKVLSALHEIIVDITNKELSKIKG</sequence>
<accession>W5SQ11</accession>
<evidence type="ECO:0000256" key="8">
    <source>
        <dbReference type="RuleBase" id="RU363105"/>
    </source>
</evidence>
<evidence type="ECO:0000256" key="6">
    <source>
        <dbReference type="ARBA" id="ARBA00023237"/>
    </source>
</evidence>
<evidence type="ECO:0000256" key="1">
    <source>
        <dbReference type="ARBA" id="ARBA00003932"/>
    </source>
</evidence>
<dbReference type="EMBL" id="CP004305">
    <property type="protein sequence ID" value="AHH07186.1"/>
    <property type="molecule type" value="Genomic_DNA"/>
</dbReference>
<keyword evidence="6 8" id="KW-0998">Cell outer membrane</keyword>
<evidence type="ECO:0000256" key="2">
    <source>
        <dbReference type="ARBA" id="ARBA00004459"/>
    </source>
</evidence>
<gene>
    <name evidence="9" type="ORF">BCD_1120</name>
</gene>
<reference evidence="9" key="1">
    <citation type="submission" date="2013-02" db="EMBL/GenBank/DDBJ databases">
        <title>Comparative genomics of Borrelia species.</title>
        <authorList>
            <person name="Schwan T.G."/>
            <person name="Raffel S.J."/>
            <person name="Porcella S.F."/>
        </authorList>
    </citation>
    <scope>NUCLEOTIDE SEQUENCE</scope>
    <source>
        <strain evidence="9">DOU</strain>
        <plasmid evidence="9">unnamed</plasmid>
    </source>
</reference>
<dbReference type="HOGENOM" id="CLU_632625_0_0_12"/>
<proteinExistence type="predicted"/>
<dbReference type="InterPro" id="IPR000680">
    <property type="entry name" value="Borrelia_lipo"/>
</dbReference>
<evidence type="ECO:0000256" key="4">
    <source>
        <dbReference type="ARBA" id="ARBA00023136"/>
    </source>
</evidence>
<comment type="function">
    <text evidence="1 8">The Vlp and Vsp proteins are antigenically distinct proteins, only one vlp or vsp gene is transcriptionally active at any one time. Switching between these genes is a mechanism of host immune response evasion.</text>
</comment>
<dbReference type="RefSeq" id="WP_025401199.1">
    <property type="nucleotide sequence ID" value="NZ_CP004305.1"/>
</dbReference>
<evidence type="ECO:0000256" key="5">
    <source>
        <dbReference type="ARBA" id="ARBA00023139"/>
    </source>
</evidence>
<keyword evidence="7 8" id="KW-0449">Lipoprotein</keyword>
<dbReference type="PROSITE" id="PS51257">
    <property type="entry name" value="PROKAR_LIPOPROTEIN"/>
    <property type="match status" value="1"/>
</dbReference>
<geneLocation type="plasmid" evidence="9">
    <name>unnamed</name>
</geneLocation>
<evidence type="ECO:0000256" key="3">
    <source>
        <dbReference type="ARBA" id="ARBA00022729"/>
    </source>
</evidence>
<keyword evidence="9" id="KW-0614">Plasmid</keyword>